<dbReference type="InterPro" id="IPR008250">
    <property type="entry name" value="ATPase_P-typ_transduc_dom_A_sf"/>
</dbReference>
<feature type="binding site" evidence="16">
    <location>
        <position position="538"/>
    </location>
    <ligand>
        <name>ATP</name>
        <dbReference type="ChEBI" id="CHEBI:30616"/>
    </ligand>
</feature>
<feature type="active site" description="4-aspartylphosphate intermediate" evidence="15">
    <location>
        <position position="268"/>
    </location>
</feature>
<feature type="binding site" evidence="16">
    <location>
        <position position="537"/>
    </location>
    <ligand>
        <name>ATP</name>
        <dbReference type="ChEBI" id="CHEBI:30616"/>
    </ligand>
</feature>
<keyword evidence="4" id="KW-1003">Cell membrane</keyword>
<evidence type="ECO:0000256" key="3">
    <source>
        <dbReference type="ARBA" id="ARBA00008109"/>
    </source>
</evidence>
<evidence type="ECO:0000256" key="12">
    <source>
        <dbReference type="ARBA" id="ARBA00023136"/>
    </source>
</evidence>
<sequence length="599" mass="68009">MWHTIMWKEVAVGDIVKVVNGQYLPADVVLLSSSEPQSMCYVETANLDGETNLKIRQALSHTAEMQTREVLMRLSGTVECEGPNRHLYDFTGNLHLDGKSSVSLGPDQILLRGTQLRNTQWVFGIVVYTGHDTKLMQNSTKAPLKRSNVEKVTNVQILVLFGILLVMALVSSVGALYWNGSQGRKNWYIKKINTTSDNFGYNLLTFIILYNNLIPISLLVTLEVVKYTQALFINWDTDMYYLGNDTPAMARTSNLNEELGQVKYLFSDKTGTLTCNIMNFKKCSIAGITYGHFPELTREPSSDDFCRIPPPTSDSCDFEDPRLLKNIEDHHPSAACIQEFLTLLAVCHTVVPERDGDNIIYQASSPGERPGRRRLLSTRGSWRLWMGQEQTFGILNVLEFSSDRKRMSVIVRTPSGQLRLYCKGADNVIFERLSKDSKYMEETLCHLEYFATEGLRTLCVAYADLSENEYEEWLKVYQEASTILKDRAQRLEECYEIIEKNLLLLGATAIEDRLQAGVPETIATLLKAEIKIWVLTGDKQETAINIGYSCRLVSQNMALILLKEDSLDVSSFQKLLLRRLVGFFFLGQTLKYRLFIFVC</sequence>
<dbReference type="GeneTree" id="ENSGT00940000157332"/>
<feature type="binding site" evidence="16">
    <location>
        <position position="270"/>
    </location>
    <ligand>
        <name>ATP</name>
        <dbReference type="ChEBI" id="CHEBI:30616"/>
    </ligand>
</feature>
<evidence type="ECO:0000256" key="1">
    <source>
        <dbReference type="ARBA" id="ARBA00004141"/>
    </source>
</evidence>
<comment type="similarity">
    <text evidence="3 18">Belongs to the cation transport ATPase (P-type) (TC 3.A.3) family. Type IV subfamily.</text>
</comment>
<evidence type="ECO:0000256" key="17">
    <source>
        <dbReference type="PIRSR" id="PIRSR606539-3"/>
    </source>
</evidence>
<feature type="transmembrane region" description="Helical" evidence="18">
    <location>
        <begin position="199"/>
        <end position="222"/>
    </location>
</feature>
<evidence type="ECO:0000256" key="6">
    <source>
        <dbReference type="ARBA" id="ARBA00022723"/>
    </source>
</evidence>
<dbReference type="NCBIfam" id="TIGR01652">
    <property type="entry name" value="ATPase-Plipid"/>
    <property type="match status" value="1"/>
</dbReference>
<keyword evidence="9 17" id="KW-0460">Magnesium</keyword>
<dbReference type="GO" id="GO:0000287">
    <property type="term" value="F:magnesium ion binding"/>
    <property type="evidence" value="ECO:0007669"/>
    <property type="project" value="UniProtKB-UniRule"/>
</dbReference>
<dbReference type="AlphaFoldDB" id="A0A8C5XNC8"/>
<comment type="catalytic activity">
    <reaction evidence="14">
        <text>a 1,2-diacyl-sn-glycero-3-phospho-L-serine(out) + ATP + H2O = a 1,2-diacyl-sn-glycero-3-phospho-L-serine(in) + ADP + phosphate + H(+)</text>
        <dbReference type="Rhea" id="RHEA:38567"/>
        <dbReference type="ChEBI" id="CHEBI:15377"/>
        <dbReference type="ChEBI" id="CHEBI:15378"/>
        <dbReference type="ChEBI" id="CHEBI:30616"/>
        <dbReference type="ChEBI" id="CHEBI:43474"/>
        <dbReference type="ChEBI" id="CHEBI:57262"/>
        <dbReference type="ChEBI" id="CHEBI:456216"/>
    </reaction>
    <physiologicalReaction direction="left-to-right" evidence="14">
        <dbReference type="Rhea" id="RHEA:38568"/>
    </physiologicalReaction>
</comment>
<dbReference type="EMBL" id="ABDC03017874">
    <property type="status" value="NOT_ANNOTATED_CDS"/>
    <property type="molecule type" value="Genomic_DNA"/>
</dbReference>
<gene>
    <name evidence="20" type="primary">LOC105878807</name>
</gene>
<dbReference type="Gene3D" id="2.70.150.10">
    <property type="entry name" value="Calcium-transporting ATPase, cytoplasmic transduction domain A"/>
    <property type="match status" value="1"/>
</dbReference>
<dbReference type="SUPFAM" id="SSF81665">
    <property type="entry name" value="Calcium ATPase, transmembrane domain M"/>
    <property type="match status" value="1"/>
</dbReference>
<dbReference type="PANTHER" id="PTHR24092:SF98">
    <property type="entry name" value="PHOSPHOLIPID-TRANSPORTING ATPASE IB"/>
    <property type="match status" value="1"/>
</dbReference>
<feature type="binding site" evidence="17">
    <location>
        <position position="270"/>
    </location>
    <ligand>
        <name>Mg(2+)</name>
        <dbReference type="ChEBI" id="CHEBI:18420"/>
    </ligand>
</feature>
<evidence type="ECO:0000256" key="9">
    <source>
        <dbReference type="ARBA" id="ARBA00022842"/>
    </source>
</evidence>
<dbReference type="Gene3D" id="3.40.1110.10">
    <property type="entry name" value="Calcium-transporting ATPase, cytoplasmic domain N"/>
    <property type="match status" value="1"/>
</dbReference>
<evidence type="ECO:0000256" key="8">
    <source>
        <dbReference type="ARBA" id="ARBA00022840"/>
    </source>
</evidence>
<accession>A0A8C5XNC8</accession>
<keyword evidence="11 18" id="KW-1133">Transmembrane helix</keyword>
<evidence type="ECO:0000256" key="15">
    <source>
        <dbReference type="PIRSR" id="PIRSR606539-1"/>
    </source>
</evidence>
<keyword evidence="12 18" id="KW-0472">Membrane</keyword>
<reference evidence="20" key="1">
    <citation type="submission" date="2016-12" db="EMBL/GenBank/DDBJ databases">
        <title>Mouse lemur reference genome and diversity panel.</title>
        <authorList>
            <person name="Harris R."/>
            <person name="Larsen P."/>
            <person name="Liu Y."/>
            <person name="Hughes D.S."/>
            <person name="Murali S."/>
            <person name="Raveendran M."/>
            <person name="Korchina V."/>
            <person name="Wang M."/>
            <person name="Jhangiani S."/>
            <person name="Bandaranaike D."/>
            <person name="Bellair M."/>
            <person name="Blankenburg K."/>
            <person name="Chao H."/>
            <person name="Dahdouli M."/>
            <person name="Dinh H."/>
            <person name="Doddapaneni H."/>
            <person name="English A."/>
            <person name="Firestine M."/>
            <person name="Gnanaolivu R."/>
            <person name="Gross S."/>
            <person name="Hernandez B."/>
            <person name="Javaid M."/>
            <person name="Jayaseelan J."/>
            <person name="Jones J."/>
            <person name="Khan Z."/>
            <person name="Kovar C."/>
            <person name="Kurapati P."/>
            <person name="Le B."/>
            <person name="Lee S."/>
            <person name="Li M."/>
            <person name="Mathew T."/>
            <person name="Narasimhan A."/>
            <person name="Ngo D."/>
            <person name="Nguyen L."/>
            <person name="Okwuonu G."/>
            <person name="Ongeri F."/>
            <person name="Osuji N."/>
            <person name="Pu L.-L."/>
            <person name="Puazo M."/>
            <person name="Quiroz J."/>
            <person name="Raj R."/>
            <person name="Rajbhandari K."/>
            <person name="Reid J.G."/>
            <person name="Santibanez J."/>
            <person name="Sexton D."/>
            <person name="Skinner E."/>
            <person name="Vee V."/>
            <person name="Weissenberger G."/>
            <person name="Wu Y."/>
            <person name="Xin Y."/>
            <person name="Han Y."/>
            <person name="Campbell C."/>
            <person name="Brown A."/>
            <person name="Sullivan B."/>
            <person name="Shelton J."/>
            <person name="Brown S."/>
            <person name="Dudchenko O."/>
            <person name="Machol I."/>
            <person name="Durand N."/>
            <person name="Shamim M."/>
            <person name="Lieberman A."/>
            <person name="Muzny D.M."/>
            <person name="Richards S."/>
            <person name="Yoder A."/>
            <person name="Worley K.C."/>
            <person name="Rogers J."/>
            <person name="Gibbs R.A."/>
        </authorList>
    </citation>
    <scope>NUCLEOTIDE SEQUENCE [LARGE SCALE GENOMIC DNA]</scope>
</reference>
<evidence type="ECO:0000256" key="2">
    <source>
        <dbReference type="ARBA" id="ARBA00004236"/>
    </source>
</evidence>
<reference evidence="20" key="2">
    <citation type="submission" date="2025-08" db="UniProtKB">
        <authorList>
            <consortium name="Ensembl"/>
        </authorList>
    </citation>
    <scope>IDENTIFICATION</scope>
</reference>
<dbReference type="SUPFAM" id="SSF81653">
    <property type="entry name" value="Calcium ATPase, transduction domain A"/>
    <property type="match status" value="1"/>
</dbReference>
<dbReference type="GO" id="GO:0005886">
    <property type="term" value="C:plasma membrane"/>
    <property type="evidence" value="ECO:0007669"/>
    <property type="project" value="UniProtKB-SubCell"/>
</dbReference>
<keyword evidence="10 18" id="KW-1278">Translocase</keyword>
<dbReference type="GO" id="GO:0140326">
    <property type="term" value="F:ATPase-coupled intramembrane lipid transporter activity"/>
    <property type="evidence" value="ECO:0007669"/>
    <property type="project" value="UniProtKB-EC"/>
</dbReference>
<dbReference type="FunFam" id="2.70.150.10:FF:000021">
    <property type="entry name" value="Phospholipid-transporting ATPase"/>
    <property type="match status" value="1"/>
</dbReference>
<name>A0A8C5XNC8_MICMU</name>
<dbReference type="Pfam" id="PF13246">
    <property type="entry name" value="Cation_ATPase"/>
    <property type="match status" value="1"/>
</dbReference>
<evidence type="ECO:0000256" key="7">
    <source>
        <dbReference type="ARBA" id="ARBA00022741"/>
    </source>
</evidence>
<comment type="caution">
    <text evidence="18">Lacks conserved residue(s) required for the propagation of feature annotation.</text>
</comment>
<organism evidence="20 21">
    <name type="scientific">Microcebus murinus</name>
    <name type="common">Gray mouse lemur</name>
    <name type="synonym">Lemur murinus</name>
    <dbReference type="NCBI Taxonomy" id="30608"/>
    <lineage>
        <taxon>Eukaryota</taxon>
        <taxon>Metazoa</taxon>
        <taxon>Chordata</taxon>
        <taxon>Craniata</taxon>
        <taxon>Vertebrata</taxon>
        <taxon>Euteleostomi</taxon>
        <taxon>Mammalia</taxon>
        <taxon>Eutheria</taxon>
        <taxon>Euarchontoglires</taxon>
        <taxon>Primates</taxon>
        <taxon>Strepsirrhini</taxon>
        <taxon>Lemuriformes</taxon>
        <taxon>Cheirogaleidae</taxon>
        <taxon>Microcebus</taxon>
    </lineage>
</organism>
<dbReference type="Gene3D" id="3.40.50.1000">
    <property type="entry name" value="HAD superfamily/HAD-like"/>
    <property type="match status" value="1"/>
</dbReference>
<feature type="binding site" evidence="16">
    <location>
        <position position="400"/>
    </location>
    <ligand>
        <name>ATP</name>
        <dbReference type="ChEBI" id="CHEBI:30616"/>
    </ligand>
</feature>
<dbReference type="InterPro" id="IPR023298">
    <property type="entry name" value="ATPase_P-typ_TM_dom_sf"/>
</dbReference>
<keyword evidence="7 16" id="KW-0547">Nucleotide-binding</keyword>
<dbReference type="SUPFAM" id="SSF81660">
    <property type="entry name" value="Metal cation-transporting ATPase, ATP-binding domain N"/>
    <property type="match status" value="1"/>
</dbReference>
<dbReference type="InterPro" id="IPR059000">
    <property type="entry name" value="ATPase_P-type_domA"/>
</dbReference>
<dbReference type="PROSITE" id="PS00154">
    <property type="entry name" value="ATPASE_E1_E2"/>
    <property type="match status" value="1"/>
</dbReference>
<evidence type="ECO:0000313" key="21">
    <source>
        <dbReference type="Proteomes" id="UP000694394"/>
    </source>
</evidence>
<dbReference type="EMBL" id="ABDC03017875">
    <property type="status" value="NOT_ANNOTATED_CDS"/>
    <property type="molecule type" value="Genomic_DNA"/>
</dbReference>
<evidence type="ECO:0000256" key="18">
    <source>
        <dbReference type="RuleBase" id="RU362033"/>
    </source>
</evidence>
<feature type="binding site" evidence="16">
    <location>
        <position position="456"/>
    </location>
    <ligand>
        <name>ATP</name>
        <dbReference type="ChEBI" id="CHEBI:30616"/>
    </ligand>
</feature>
<dbReference type="Pfam" id="PF00122">
    <property type="entry name" value="E1-E2_ATPase"/>
    <property type="match status" value="1"/>
</dbReference>
<dbReference type="GO" id="GO:0005524">
    <property type="term" value="F:ATP binding"/>
    <property type="evidence" value="ECO:0007669"/>
    <property type="project" value="UniProtKB-UniRule"/>
</dbReference>
<evidence type="ECO:0000256" key="11">
    <source>
        <dbReference type="ARBA" id="ARBA00022989"/>
    </source>
</evidence>
<keyword evidence="21" id="KW-1185">Reference proteome</keyword>
<proteinExistence type="inferred from homology"/>
<comment type="subcellular location">
    <subcellularLocation>
        <location evidence="2">Cell membrane</location>
    </subcellularLocation>
    <subcellularLocation>
        <location evidence="1 18">Membrane</location>
        <topology evidence="1 18">Multi-pass membrane protein</topology>
    </subcellularLocation>
</comment>
<dbReference type="InterPro" id="IPR006539">
    <property type="entry name" value="P-type_ATPase_IV"/>
</dbReference>
<evidence type="ECO:0000256" key="14">
    <source>
        <dbReference type="ARBA" id="ARBA00051303"/>
    </source>
</evidence>
<dbReference type="EMBL" id="ABDC03017876">
    <property type="status" value="NOT_ANNOTATED_CDS"/>
    <property type="molecule type" value="Genomic_DNA"/>
</dbReference>
<dbReference type="Proteomes" id="UP000694394">
    <property type="component" value="Chromosome 13"/>
</dbReference>
<feature type="domain" description="P-type ATPase A" evidence="19">
    <location>
        <begin position="2"/>
        <end position="56"/>
    </location>
</feature>
<dbReference type="Ensembl" id="ENSMICT00000033351.2">
    <property type="protein sequence ID" value="ENSMICP00000038195.2"/>
    <property type="gene ID" value="ENSMICG00000000413.3"/>
</dbReference>
<keyword evidence="6 17" id="KW-0479">Metal-binding</keyword>
<feature type="binding site" evidence="16">
    <location>
        <position position="536"/>
    </location>
    <ligand>
        <name>ATP</name>
        <dbReference type="ChEBI" id="CHEBI:30616"/>
    </ligand>
</feature>
<dbReference type="InterPro" id="IPR023214">
    <property type="entry name" value="HAD_sf"/>
</dbReference>
<keyword evidence="5 18" id="KW-0812">Transmembrane</keyword>
<dbReference type="EC" id="7.6.2.1" evidence="18"/>
<dbReference type="InterPro" id="IPR023299">
    <property type="entry name" value="ATPase_P-typ_cyto_dom_N"/>
</dbReference>
<feature type="binding site" evidence="16">
    <location>
        <position position="423"/>
    </location>
    <ligand>
        <name>ATP</name>
        <dbReference type="ChEBI" id="CHEBI:30616"/>
    </ligand>
</feature>
<evidence type="ECO:0000256" key="16">
    <source>
        <dbReference type="PIRSR" id="PIRSR606539-2"/>
    </source>
</evidence>
<dbReference type="PANTHER" id="PTHR24092">
    <property type="entry name" value="PROBABLE PHOSPHOLIPID-TRANSPORTING ATPASE"/>
    <property type="match status" value="1"/>
</dbReference>
<dbReference type="GO" id="GO:0005802">
    <property type="term" value="C:trans-Golgi network"/>
    <property type="evidence" value="ECO:0007669"/>
    <property type="project" value="TreeGrafter"/>
</dbReference>
<comment type="cofactor">
    <cofactor evidence="17">
        <name>Mg(2+)</name>
        <dbReference type="ChEBI" id="CHEBI:18420"/>
    </cofactor>
</comment>
<dbReference type="InterPro" id="IPR036412">
    <property type="entry name" value="HAD-like_sf"/>
</dbReference>
<reference evidence="20" key="3">
    <citation type="submission" date="2025-09" db="UniProtKB">
        <authorList>
            <consortium name="Ensembl"/>
        </authorList>
    </citation>
    <scope>IDENTIFICATION</scope>
</reference>
<feature type="binding site" evidence="17">
    <location>
        <position position="268"/>
    </location>
    <ligand>
        <name>Mg(2+)</name>
        <dbReference type="ChEBI" id="CHEBI:18420"/>
    </ligand>
</feature>
<evidence type="ECO:0000256" key="4">
    <source>
        <dbReference type="ARBA" id="ARBA00022475"/>
    </source>
</evidence>
<feature type="transmembrane region" description="Helical" evidence="18">
    <location>
        <begin position="157"/>
        <end position="178"/>
    </location>
</feature>
<feature type="binding site" evidence="16">
    <location>
        <position position="268"/>
    </location>
    <ligand>
        <name>ATP</name>
        <dbReference type="ChEBI" id="CHEBI:30616"/>
    </ligand>
</feature>
<dbReference type="GO" id="GO:0048666">
    <property type="term" value="P:neuron development"/>
    <property type="evidence" value="ECO:0007669"/>
    <property type="project" value="TreeGrafter"/>
</dbReference>
<evidence type="ECO:0000256" key="10">
    <source>
        <dbReference type="ARBA" id="ARBA00022967"/>
    </source>
</evidence>
<keyword evidence="8 16" id="KW-0067">ATP-binding</keyword>
<dbReference type="InterPro" id="IPR018303">
    <property type="entry name" value="ATPase_P-typ_P_site"/>
</dbReference>
<feature type="binding site" evidence="16">
    <location>
        <position position="269"/>
    </location>
    <ligand>
        <name>ATP</name>
        <dbReference type="ChEBI" id="CHEBI:30616"/>
    </ligand>
</feature>
<evidence type="ECO:0000256" key="5">
    <source>
        <dbReference type="ARBA" id="ARBA00022692"/>
    </source>
</evidence>
<feature type="binding site" evidence="16">
    <location>
        <position position="368"/>
    </location>
    <ligand>
        <name>ATP</name>
        <dbReference type="ChEBI" id="CHEBI:30616"/>
    </ligand>
</feature>
<comment type="catalytic activity">
    <reaction evidence="13 18">
        <text>ATP + H2O + phospholipidSide 1 = ADP + phosphate + phospholipidSide 2.</text>
        <dbReference type="EC" id="7.6.2.1"/>
    </reaction>
</comment>
<evidence type="ECO:0000259" key="19">
    <source>
        <dbReference type="Pfam" id="PF00122"/>
    </source>
</evidence>
<dbReference type="SUPFAM" id="SSF56784">
    <property type="entry name" value="HAD-like"/>
    <property type="match status" value="1"/>
</dbReference>
<protein>
    <recommendedName>
        <fullName evidence="18">Phospholipid-transporting ATPase</fullName>
        <ecNumber evidence="18">7.6.2.1</ecNumber>
    </recommendedName>
</protein>
<dbReference type="GO" id="GO:0045332">
    <property type="term" value="P:phospholipid translocation"/>
    <property type="evidence" value="ECO:0007669"/>
    <property type="project" value="TreeGrafter"/>
</dbReference>
<evidence type="ECO:0000256" key="13">
    <source>
        <dbReference type="ARBA" id="ARBA00034036"/>
    </source>
</evidence>
<evidence type="ECO:0000313" key="20">
    <source>
        <dbReference type="Ensembl" id="ENSMICP00000038195.2"/>
    </source>
</evidence>